<dbReference type="InterPro" id="IPR022025">
    <property type="entry name" value="Amidoligase_2"/>
</dbReference>
<dbReference type="RefSeq" id="WP_176525210.1">
    <property type="nucleotide sequence ID" value="NZ_OCNJ01000007.1"/>
</dbReference>
<evidence type="ECO:0000256" key="1">
    <source>
        <dbReference type="SAM" id="MobiDB-lite"/>
    </source>
</evidence>
<dbReference type="Pfam" id="PF12224">
    <property type="entry name" value="Amidoligase_2"/>
    <property type="match status" value="1"/>
</dbReference>
<proteinExistence type="predicted"/>
<reference evidence="2 3" key="1">
    <citation type="submission" date="2017-09" db="EMBL/GenBank/DDBJ databases">
        <authorList>
            <person name="Ehlers B."/>
            <person name="Leendertz F.H."/>
        </authorList>
    </citation>
    <scope>NUCLEOTIDE SEQUENCE [LARGE SCALE GENOMIC DNA]</scope>
    <source>
        <strain evidence="2 3">USBA 140</strain>
    </source>
</reference>
<dbReference type="AlphaFoldDB" id="A0A286GQK6"/>
<dbReference type="EMBL" id="OCNJ01000007">
    <property type="protein sequence ID" value="SOD97782.1"/>
    <property type="molecule type" value="Genomic_DNA"/>
</dbReference>
<keyword evidence="2" id="KW-0436">Ligase</keyword>
<feature type="region of interest" description="Disordered" evidence="1">
    <location>
        <begin position="1"/>
        <end position="31"/>
    </location>
</feature>
<sequence>MSPHHIAPAARSGRPDLLPPPHTRTQGGGERRVGVEVEFAGLDAAAAARLVQDLFGGTIVLRDPYRHEVRDTPYGTFVCELDSQYAHPDAKGAAKAGKARELLDKLRGRVAEAFGDVSSRWLPVEIVAPPVPVGRLGEMERVLDALRLAGAEGTSASVVYAFALQFNPEAARLDADYILAVMRAYVVLEDWLKIRIVPDNTRRLLAFATDFPGDWGRHCLRPGYDPDLPTLIDDYVRFNPSRNRGLDLYPLFAHLDGPRVRRLADDPLIKARPTFHYRLPDARLSDPDWSLAAEWNDWVQVEMLAEDRPRLEAMADAWMRHRGRSEPGSRGRWAREATRWLTP</sequence>
<dbReference type="Proteomes" id="UP000219621">
    <property type="component" value="Unassembled WGS sequence"/>
</dbReference>
<name>A0A286GQK6_9PROT</name>
<gene>
    <name evidence="2" type="ORF">SAMN05421508_10780</name>
</gene>
<accession>A0A286GQK6</accession>
<keyword evidence="3" id="KW-1185">Reference proteome</keyword>
<protein>
    <submittedName>
        <fullName evidence="2">Amidoligase enzyme</fullName>
    </submittedName>
</protein>
<organism evidence="2 3">
    <name type="scientific">Caenispirillum bisanense</name>
    <dbReference type="NCBI Taxonomy" id="414052"/>
    <lineage>
        <taxon>Bacteria</taxon>
        <taxon>Pseudomonadati</taxon>
        <taxon>Pseudomonadota</taxon>
        <taxon>Alphaproteobacteria</taxon>
        <taxon>Rhodospirillales</taxon>
        <taxon>Novispirillaceae</taxon>
        <taxon>Caenispirillum</taxon>
    </lineage>
</organism>
<evidence type="ECO:0000313" key="2">
    <source>
        <dbReference type="EMBL" id="SOD97782.1"/>
    </source>
</evidence>
<evidence type="ECO:0000313" key="3">
    <source>
        <dbReference type="Proteomes" id="UP000219621"/>
    </source>
</evidence>
<dbReference type="GO" id="GO:0016874">
    <property type="term" value="F:ligase activity"/>
    <property type="evidence" value="ECO:0007669"/>
    <property type="project" value="UniProtKB-KW"/>
</dbReference>